<protein>
    <submittedName>
        <fullName evidence="1">Uncharacterized protein</fullName>
    </submittedName>
</protein>
<gene>
    <name evidence="1" type="ORF">FB384_005153</name>
</gene>
<organism evidence="1 2">
    <name type="scientific">Prauserella sediminis</name>
    <dbReference type="NCBI Taxonomy" id="577680"/>
    <lineage>
        <taxon>Bacteria</taxon>
        <taxon>Bacillati</taxon>
        <taxon>Actinomycetota</taxon>
        <taxon>Actinomycetes</taxon>
        <taxon>Pseudonocardiales</taxon>
        <taxon>Pseudonocardiaceae</taxon>
        <taxon>Prauserella</taxon>
        <taxon>Prauserella salsuginis group</taxon>
    </lineage>
</organism>
<keyword evidence="2" id="KW-1185">Reference proteome</keyword>
<dbReference type="EMBL" id="JACIBS010000013">
    <property type="protein sequence ID" value="MBB3666192.1"/>
    <property type="molecule type" value="Genomic_DNA"/>
</dbReference>
<proteinExistence type="predicted"/>
<evidence type="ECO:0000313" key="1">
    <source>
        <dbReference type="EMBL" id="MBB3666192.1"/>
    </source>
</evidence>
<evidence type="ECO:0000313" key="2">
    <source>
        <dbReference type="Proteomes" id="UP000564573"/>
    </source>
</evidence>
<name>A0A839XQV4_9PSEU</name>
<dbReference type="AlphaFoldDB" id="A0A839XQV4"/>
<sequence>MGVGQGARASTGSGPQVHTVAGVGVAGAPVVFRRDAAGVFGRVPAALRGVLGRERGVAPGYAGRVSTRDERDEVGALLRRR</sequence>
<comment type="caution">
    <text evidence="1">The sequence shown here is derived from an EMBL/GenBank/DDBJ whole genome shotgun (WGS) entry which is preliminary data.</text>
</comment>
<reference evidence="1 2" key="1">
    <citation type="submission" date="2020-08" db="EMBL/GenBank/DDBJ databases">
        <title>Sequencing the genomes of 1000 actinobacteria strains.</title>
        <authorList>
            <person name="Klenk H.-P."/>
        </authorList>
    </citation>
    <scope>NUCLEOTIDE SEQUENCE [LARGE SCALE GENOMIC DNA]</scope>
    <source>
        <strain evidence="1 2">DSM 45267</strain>
    </source>
</reference>
<dbReference type="Proteomes" id="UP000564573">
    <property type="component" value="Unassembled WGS sequence"/>
</dbReference>
<accession>A0A839XQV4</accession>